<keyword evidence="2" id="KW-1185">Reference proteome</keyword>
<dbReference type="Proteomes" id="UP000186438">
    <property type="component" value="Unassembled WGS sequence"/>
</dbReference>
<organism evidence="1 2">
    <name type="scientific">Mycobacterium paraffinicum</name>
    <dbReference type="NCBI Taxonomy" id="53378"/>
    <lineage>
        <taxon>Bacteria</taxon>
        <taxon>Bacillati</taxon>
        <taxon>Actinomycetota</taxon>
        <taxon>Actinomycetes</taxon>
        <taxon>Mycobacteriales</taxon>
        <taxon>Mycobacteriaceae</taxon>
        <taxon>Mycobacterium</taxon>
    </lineage>
</organism>
<dbReference type="EMBL" id="MPNT01000002">
    <property type="protein sequence ID" value="OJZ75700.1"/>
    <property type="molecule type" value="Genomic_DNA"/>
</dbReference>
<gene>
    <name evidence="1" type="ORF">BRW65_03965</name>
</gene>
<comment type="caution">
    <text evidence="1">The sequence shown here is derived from an EMBL/GenBank/DDBJ whole genome shotgun (WGS) entry which is preliminary data.</text>
</comment>
<dbReference type="AlphaFoldDB" id="A0A1Q4I1D5"/>
<evidence type="ECO:0000313" key="1">
    <source>
        <dbReference type="EMBL" id="OJZ75700.1"/>
    </source>
</evidence>
<dbReference type="OrthoDB" id="4735422at2"/>
<name>A0A1Q4I1D5_9MYCO</name>
<sequence length="97" mass="10402">MTNTITPPADARRVYPWEFDSTGRSRWFDGSACTAGPATMTITGRQYDDGTVLRGVTLQLGDAELLDADEARCLAGVLLAAAGELDRLTPSPGTDRR</sequence>
<dbReference type="RefSeq" id="WP_073871508.1">
    <property type="nucleotide sequence ID" value="NZ_MPNT01000002.1"/>
</dbReference>
<proteinExistence type="predicted"/>
<evidence type="ECO:0000313" key="2">
    <source>
        <dbReference type="Proteomes" id="UP000186438"/>
    </source>
</evidence>
<accession>A0A1Q4I1D5</accession>
<protein>
    <submittedName>
        <fullName evidence="1">Uncharacterized protein</fullName>
    </submittedName>
</protein>
<reference evidence="1 2" key="1">
    <citation type="submission" date="2016-11" db="EMBL/GenBank/DDBJ databases">
        <title>Genome sequences of unsequenced Mycobacteria.</title>
        <authorList>
            <person name="Greninger A.L."/>
            <person name="Fang F."/>
            <person name="Jerome K.R."/>
        </authorList>
    </citation>
    <scope>NUCLEOTIDE SEQUENCE [LARGE SCALE GENOMIC DNA]</scope>
    <source>
        <strain evidence="1 2">M11</strain>
    </source>
</reference>